<dbReference type="SUPFAM" id="SSF53098">
    <property type="entry name" value="Ribonuclease H-like"/>
    <property type="match status" value="1"/>
</dbReference>
<dbReference type="GeneID" id="59330402"/>
<accession>A0A8H6FB91</accession>
<dbReference type="InterPro" id="IPR012337">
    <property type="entry name" value="RNaseH-like_sf"/>
</dbReference>
<dbReference type="Gene3D" id="3.40.50.2300">
    <property type="match status" value="1"/>
</dbReference>
<organism evidence="1 2">
    <name type="scientific">Letharia lupina</name>
    <dbReference type="NCBI Taxonomy" id="560253"/>
    <lineage>
        <taxon>Eukaryota</taxon>
        <taxon>Fungi</taxon>
        <taxon>Dikarya</taxon>
        <taxon>Ascomycota</taxon>
        <taxon>Pezizomycotina</taxon>
        <taxon>Lecanoromycetes</taxon>
        <taxon>OSLEUM clade</taxon>
        <taxon>Lecanoromycetidae</taxon>
        <taxon>Lecanorales</taxon>
        <taxon>Lecanorineae</taxon>
        <taxon>Parmeliaceae</taxon>
        <taxon>Letharia</taxon>
    </lineage>
</organism>
<sequence length="284" mass="31320">MFPRGFVQSAKVLEPSRSILPNLLKPLQSTNSSFRAIVFHPSSDHERILIRAGAPQHSPASLTAESKFHWINTAIESSNATTMPTSTVPDVALVAANTLPSLVSPSAHIGHRDHEMDLPEIKFTNQYTNSSQVKGFVEKLEISSKSTICTHRTDPPPLFLNSTCPEKQFIDLDRFFSQCREKQLKTLLLVLPDDRQTLFACIKYLADVRCGIQTICLEAPILQRIGRSWYAANIAPKLNTKGGGIDQCLPNLVGKRTRCYIQTSLIPSNGGRSESGTASFSEQA</sequence>
<comment type="caution">
    <text evidence="1">The sequence shown here is derived from an EMBL/GenBank/DDBJ whole genome shotgun (WGS) entry which is preliminary data.</text>
</comment>
<protein>
    <submittedName>
        <fullName evidence="1">Uncharacterized protein</fullName>
    </submittedName>
</protein>
<proteinExistence type="predicted"/>
<gene>
    <name evidence="1" type="ORF">HO133_001988</name>
</gene>
<evidence type="ECO:0000313" key="1">
    <source>
        <dbReference type="EMBL" id="KAF6222020.1"/>
    </source>
</evidence>
<dbReference type="RefSeq" id="XP_037151455.1">
    <property type="nucleotide sequence ID" value="XM_037292916.1"/>
</dbReference>
<reference evidence="1 2" key="1">
    <citation type="journal article" date="2020" name="Genomics">
        <title>Complete, high-quality genomes from long-read metagenomic sequencing of two wolf lichen thalli reveals enigmatic genome architecture.</title>
        <authorList>
            <person name="McKenzie S.K."/>
            <person name="Walston R.F."/>
            <person name="Allen J.L."/>
        </authorList>
    </citation>
    <scope>NUCLEOTIDE SEQUENCE [LARGE SCALE GENOMIC DNA]</scope>
    <source>
        <strain evidence="1">WasteWater1</strain>
    </source>
</reference>
<dbReference type="Proteomes" id="UP000593566">
    <property type="component" value="Unassembled WGS sequence"/>
</dbReference>
<evidence type="ECO:0000313" key="2">
    <source>
        <dbReference type="Proteomes" id="UP000593566"/>
    </source>
</evidence>
<dbReference type="EMBL" id="JACCJB010000013">
    <property type="protein sequence ID" value="KAF6222020.1"/>
    <property type="molecule type" value="Genomic_DNA"/>
</dbReference>
<dbReference type="AlphaFoldDB" id="A0A8H6FB91"/>
<keyword evidence="2" id="KW-1185">Reference proteome</keyword>
<name>A0A8H6FB91_9LECA</name>